<dbReference type="Proteomes" id="UP001219956">
    <property type="component" value="Unassembled WGS sequence"/>
</dbReference>
<proteinExistence type="predicted"/>
<dbReference type="RefSeq" id="WP_272752920.1">
    <property type="nucleotide sequence ID" value="NZ_JAQQLF010000024.1"/>
</dbReference>
<dbReference type="CDD" id="cd00586">
    <property type="entry name" value="4HBT"/>
    <property type="match status" value="1"/>
</dbReference>
<dbReference type="EMBL" id="JAQQLF010000024">
    <property type="protein sequence ID" value="MDC7718684.1"/>
    <property type="molecule type" value="Genomic_DNA"/>
</dbReference>
<dbReference type="PANTHER" id="PTHR31793">
    <property type="entry name" value="4-HYDROXYBENZOYL-COA THIOESTERASE FAMILY MEMBER"/>
    <property type="match status" value="1"/>
</dbReference>
<reference evidence="1 2" key="1">
    <citation type="submission" date="2023-01" db="EMBL/GenBank/DDBJ databases">
        <title>Novel species of the genus Vogesella isolated from rivers.</title>
        <authorList>
            <person name="Lu H."/>
        </authorList>
    </citation>
    <scope>NUCLEOTIDE SEQUENCE [LARGE SCALE GENOMIC DNA]</scope>
    <source>
        <strain evidence="1 2">DC21W</strain>
    </source>
</reference>
<accession>A0ABT5J3Y7</accession>
<keyword evidence="2" id="KW-1185">Reference proteome</keyword>
<organism evidence="1 2">
    <name type="scientific">Vogesella aquatica</name>
    <dbReference type="NCBI Taxonomy" id="2984206"/>
    <lineage>
        <taxon>Bacteria</taxon>
        <taxon>Pseudomonadati</taxon>
        <taxon>Pseudomonadota</taxon>
        <taxon>Betaproteobacteria</taxon>
        <taxon>Neisseriales</taxon>
        <taxon>Chromobacteriaceae</taxon>
        <taxon>Vogesella</taxon>
    </lineage>
</organism>
<sequence>MSTEINFMEHHAMGGYFEREVPIRFAHCDPAGIVFFPQYFVMFNNFIEEWFNEELEIPYSDLLGWRRLGLPTVSLSCDFMRPSKFGDIVTFGLSVHKLGNRSITLHISCIANGEERLRAEQVLVATSLETNKSVPIPADLLERLHIFRGDKEKLTAAELRQA</sequence>
<dbReference type="PANTHER" id="PTHR31793:SF24">
    <property type="entry name" value="LONG-CHAIN ACYL-COA THIOESTERASE FADM"/>
    <property type="match status" value="1"/>
</dbReference>
<evidence type="ECO:0000313" key="1">
    <source>
        <dbReference type="EMBL" id="MDC7718684.1"/>
    </source>
</evidence>
<protein>
    <submittedName>
        <fullName evidence="1">Thioesterase family protein</fullName>
    </submittedName>
</protein>
<dbReference type="Gene3D" id="3.10.129.10">
    <property type="entry name" value="Hotdog Thioesterase"/>
    <property type="match status" value="1"/>
</dbReference>
<dbReference type="SUPFAM" id="SSF54637">
    <property type="entry name" value="Thioesterase/thiol ester dehydrase-isomerase"/>
    <property type="match status" value="1"/>
</dbReference>
<dbReference type="Pfam" id="PF13279">
    <property type="entry name" value="4HBT_2"/>
    <property type="match status" value="1"/>
</dbReference>
<gene>
    <name evidence="1" type="ORF">PQU95_15890</name>
</gene>
<evidence type="ECO:0000313" key="2">
    <source>
        <dbReference type="Proteomes" id="UP001219956"/>
    </source>
</evidence>
<comment type="caution">
    <text evidence="1">The sequence shown here is derived from an EMBL/GenBank/DDBJ whole genome shotgun (WGS) entry which is preliminary data.</text>
</comment>
<name>A0ABT5J3Y7_9NEIS</name>
<dbReference type="InterPro" id="IPR029069">
    <property type="entry name" value="HotDog_dom_sf"/>
</dbReference>
<dbReference type="InterPro" id="IPR050563">
    <property type="entry name" value="4-hydroxybenzoyl-CoA_TE"/>
</dbReference>